<proteinExistence type="predicted"/>
<feature type="region of interest" description="Disordered" evidence="1">
    <location>
        <begin position="1"/>
        <end position="115"/>
    </location>
</feature>
<keyword evidence="3" id="KW-1185">Reference proteome</keyword>
<name>A0A3N4HN36_ASCIM</name>
<sequence length="212" mass="23753">MSSGYTLPVPLDDNTSRASTTESDKNIDPILRALQATTMNQTVKREEDDEMRDQGPGHGTVGAQPQSGQMHRDVSQSELKEEPSDGESGLRDAAATGELDNKGHDSDGKQPLNLRRRHKRLRCNGGYFAHRWRSSQTCDLCKGPIPKFETHAHCVNDDCTYKECKACVTRRLRVPSPAGAQVDALIEDPNFQREFEEASKAPSWTHDWYLQE</sequence>
<evidence type="ECO:0000256" key="1">
    <source>
        <dbReference type="SAM" id="MobiDB-lite"/>
    </source>
</evidence>
<accession>A0A3N4HN36</accession>
<dbReference type="EMBL" id="ML119783">
    <property type="protein sequence ID" value="RPA74677.1"/>
    <property type="molecule type" value="Genomic_DNA"/>
</dbReference>
<reference evidence="2 3" key="1">
    <citation type="journal article" date="2018" name="Nat. Ecol. Evol.">
        <title>Pezizomycetes genomes reveal the molecular basis of ectomycorrhizal truffle lifestyle.</title>
        <authorList>
            <person name="Murat C."/>
            <person name="Payen T."/>
            <person name="Noel B."/>
            <person name="Kuo A."/>
            <person name="Morin E."/>
            <person name="Chen J."/>
            <person name="Kohler A."/>
            <person name="Krizsan K."/>
            <person name="Balestrini R."/>
            <person name="Da Silva C."/>
            <person name="Montanini B."/>
            <person name="Hainaut M."/>
            <person name="Levati E."/>
            <person name="Barry K.W."/>
            <person name="Belfiori B."/>
            <person name="Cichocki N."/>
            <person name="Clum A."/>
            <person name="Dockter R.B."/>
            <person name="Fauchery L."/>
            <person name="Guy J."/>
            <person name="Iotti M."/>
            <person name="Le Tacon F."/>
            <person name="Lindquist E.A."/>
            <person name="Lipzen A."/>
            <person name="Malagnac F."/>
            <person name="Mello A."/>
            <person name="Molinier V."/>
            <person name="Miyauchi S."/>
            <person name="Poulain J."/>
            <person name="Riccioni C."/>
            <person name="Rubini A."/>
            <person name="Sitrit Y."/>
            <person name="Splivallo R."/>
            <person name="Traeger S."/>
            <person name="Wang M."/>
            <person name="Zifcakova L."/>
            <person name="Wipf D."/>
            <person name="Zambonelli A."/>
            <person name="Paolocci F."/>
            <person name="Nowrousian M."/>
            <person name="Ottonello S."/>
            <person name="Baldrian P."/>
            <person name="Spatafora J.W."/>
            <person name="Henrissat B."/>
            <person name="Nagy L.G."/>
            <person name="Aury J.M."/>
            <person name="Wincker P."/>
            <person name="Grigoriev I.V."/>
            <person name="Bonfante P."/>
            <person name="Martin F.M."/>
        </authorList>
    </citation>
    <scope>NUCLEOTIDE SEQUENCE [LARGE SCALE GENOMIC DNA]</scope>
    <source>
        <strain evidence="2 3">RN42</strain>
    </source>
</reference>
<dbReference type="AlphaFoldDB" id="A0A3N4HN36"/>
<evidence type="ECO:0000313" key="3">
    <source>
        <dbReference type="Proteomes" id="UP000275078"/>
    </source>
</evidence>
<gene>
    <name evidence="2" type="ORF">BJ508DRAFT_312648</name>
</gene>
<organism evidence="2 3">
    <name type="scientific">Ascobolus immersus RN42</name>
    <dbReference type="NCBI Taxonomy" id="1160509"/>
    <lineage>
        <taxon>Eukaryota</taxon>
        <taxon>Fungi</taxon>
        <taxon>Dikarya</taxon>
        <taxon>Ascomycota</taxon>
        <taxon>Pezizomycotina</taxon>
        <taxon>Pezizomycetes</taxon>
        <taxon>Pezizales</taxon>
        <taxon>Ascobolaceae</taxon>
        <taxon>Ascobolus</taxon>
    </lineage>
</organism>
<feature type="compositionally biased region" description="Basic and acidic residues" evidence="1">
    <location>
        <begin position="99"/>
        <end position="108"/>
    </location>
</feature>
<evidence type="ECO:0000313" key="2">
    <source>
        <dbReference type="EMBL" id="RPA74677.1"/>
    </source>
</evidence>
<dbReference type="Proteomes" id="UP000275078">
    <property type="component" value="Unassembled WGS sequence"/>
</dbReference>
<protein>
    <submittedName>
        <fullName evidence="2">Uncharacterized protein</fullName>
    </submittedName>
</protein>
<feature type="compositionally biased region" description="Basic and acidic residues" evidence="1">
    <location>
        <begin position="70"/>
        <end position="83"/>
    </location>
</feature>